<organism evidence="1 2">
    <name type="scientific">Parelaphostrongylus tenuis</name>
    <name type="common">Meningeal worm</name>
    <dbReference type="NCBI Taxonomy" id="148309"/>
    <lineage>
        <taxon>Eukaryota</taxon>
        <taxon>Metazoa</taxon>
        <taxon>Ecdysozoa</taxon>
        <taxon>Nematoda</taxon>
        <taxon>Chromadorea</taxon>
        <taxon>Rhabditida</taxon>
        <taxon>Rhabditina</taxon>
        <taxon>Rhabditomorpha</taxon>
        <taxon>Strongyloidea</taxon>
        <taxon>Metastrongylidae</taxon>
        <taxon>Parelaphostrongylus</taxon>
    </lineage>
</organism>
<keyword evidence="2" id="KW-1185">Reference proteome</keyword>
<dbReference type="Proteomes" id="UP001196413">
    <property type="component" value="Unassembled WGS sequence"/>
</dbReference>
<evidence type="ECO:0000313" key="1">
    <source>
        <dbReference type="EMBL" id="KAJ1370663.1"/>
    </source>
</evidence>
<comment type="caution">
    <text evidence="1">The sequence shown here is derived from an EMBL/GenBank/DDBJ whole genome shotgun (WGS) entry which is preliminary data.</text>
</comment>
<proteinExistence type="predicted"/>
<dbReference type="EMBL" id="JAHQIW010006832">
    <property type="protein sequence ID" value="KAJ1370663.1"/>
    <property type="molecule type" value="Genomic_DNA"/>
</dbReference>
<accession>A0AAD5R6K9</accession>
<protein>
    <submittedName>
        <fullName evidence="1">Uncharacterized protein</fullName>
    </submittedName>
</protein>
<dbReference type="AlphaFoldDB" id="A0AAD5R6K9"/>
<name>A0AAD5R6K9_PARTN</name>
<evidence type="ECO:0000313" key="2">
    <source>
        <dbReference type="Proteomes" id="UP001196413"/>
    </source>
</evidence>
<gene>
    <name evidence="1" type="ORF">KIN20_032448</name>
</gene>
<reference evidence="1" key="1">
    <citation type="submission" date="2021-06" db="EMBL/GenBank/DDBJ databases">
        <title>Parelaphostrongylus tenuis whole genome reference sequence.</title>
        <authorList>
            <person name="Garwood T.J."/>
            <person name="Larsen P.A."/>
            <person name="Fountain-Jones N.M."/>
            <person name="Garbe J.R."/>
            <person name="Macchietto M.G."/>
            <person name="Kania S.A."/>
            <person name="Gerhold R.W."/>
            <person name="Richards J.E."/>
            <person name="Wolf T.M."/>
        </authorList>
    </citation>
    <scope>NUCLEOTIDE SEQUENCE</scope>
    <source>
        <strain evidence="1">MNPRO001-30</strain>
        <tissue evidence="1">Meninges</tissue>
    </source>
</reference>
<sequence length="60" mass="6530">MNTILRKKPVFPRLLFADRVKVSVTGLTLGTGANTTLFFDMAAKLLKLGRSPPFPPGKLS</sequence>